<organism evidence="2 3">
    <name type="scientific">Gouania willdenowi</name>
    <name type="common">Blunt-snouted clingfish</name>
    <name type="synonym">Lepadogaster willdenowi</name>
    <dbReference type="NCBI Taxonomy" id="441366"/>
    <lineage>
        <taxon>Eukaryota</taxon>
        <taxon>Metazoa</taxon>
        <taxon>Chordata</taxon>
        <taxon>Craniata</taxon>
        <taxon>Vertebrata</taxon>
        <taxon>Euteleostomi</taxon>
        <taxon>Actinopterygii</taxon>
        <taxon>Neopterygii</taxon>
        <taxon>Teleostei</taxon>
        <taxon>Neoteleostei</taxon>
        <taxon>Acanthomorphata</taxon>
        <taxon>Ovalentaria</taxon>
        <taxon>Blenniimorphae</taxon>
        <taxon>Blenniiformes</taxon>
        <taxon>Gobiesocoidei</taxon>
        <taxon>Gobiesocidae</taxon>
        <taxon>Gobiesocinae</taxon>
        <taxon>Gouania</taxon>
    </lineage>
</organism>
<dbReference type="AlphaFoldDB" id="A0A8C5GGC7"/>
<reference evidence="2" key="1">
    <citation type="submission" date="2020-06" db="EMBL/GenBank/DDBJ databases">
        <authorList>
            <consortium name="Wellcome Sanger Institute Data Sharing"/>
        </authorList>
    </citation>
    <scope>NUCLEOTIDE SEQUENCE [LARGE SCALE GENOMIC DNA]</scope>
</reference>
<dbReference type="PANTHER" id="PTHR11949:SF3">
    <property type="entry name" value="INTERFERON REGULATORY FACTOR 1"/>
    <property type="match status" value="1"/>
</dbReference>
<dbReference type="InterPro" id="IPR036388">
    <property type="entry name" value="WH-like_DNA-bd_sf"/>
</dbReference>
<dbReference type="PROSITE" id="PS51507">
    <property type="entry name" value="IRF_2"/>
    <property type="match status" value="1"/>
</dbReference>
<proteinExistence type="predicted"/>
<feature type="domain" description="IRF tryptophan pentad repeat" evidence="1">
    <location>
        <begin position="1"/>
        <end position="76"/>
    </location>
</feature>
<dbReference type="Pfam" id="PF00605">
    <property type="entry name" value="IRF"/>
    <property type="match status" value="1"/>
</dbReference>
<dbReference type="GO" id="GO:0000981">
    <property type="term" value="F:DNA-binding transcription factor activity, RNA polymerase II-specific"/>
    <property type="evidence" value="ECO:0007669"/>
    <property type="project" value="TreeGrafter"/>
</dbReference>
<evidence type="ECO:0000259" key="1">
    <source>
        <dbReference type="PROSITE" id="PS51507"/>
    </source>
</evidence>
<evidence type="ECO:0000313" key="2">
    <source>
        <dbReference type="Ensembl" id="ENSGWIP00000029938.1"/>
    </source>
</evidence>
<keyword evidence="3" id="KW-1185">Reference proteome</keyword>
<name>A0A8C5GGC7_GOUWI</name>
<reference evidence="2" key="2">
    <citation type="submission" date="2025-08" db="UniProtKB">
        <authorList>
            <consortium name="Ensembl"/>
        </authorList>
    </citation>
    <scope>IDENTIFICATION</scope>
</reference>
<reference evidence="2" key="3">
    <citation type="submission" date="2025-09" db="UniProtKB">
        <authorList>
            <consortium name="Ensembl"/>
        </authorList>
    </citation>
    <scope>IDENTIFICATION</scope>
</reference>
<dbReference type="InterPro" id="IPR036390">
    <property type="entry name" value="WH_DNA-bd_sf"/>
</dbReference>
<dbReference type="Gene3D" id="1.10.10.10">
    <property type="entry name" value="Winged helix-like DNA-binding domain superfamily/Winged helix DNA-binding domain"/>
    <property type="match status" value="1"/>
</dbReference>
<accession>A0A8C5GGC7</accession>
<dbReference type="PRINTS" id="PR00267">
    <property type="entry name" value="INTFRNREGFCT"/>
</dbReference>
<dbReference type="GO" id="GO:0005634">
    <property type="term" value="C:nucleus"/>
    <property type="evidence" value="ECO:0007669"/>
    <property type="project" value="TreeGrafter"/>
</dbReference>
<dbReference type="SUPFAM" id="SSF46785">
    <property type="entry name" value="Winged helix' DNA-binding domain"/>
    <property type="match status" value="1"/>
</dbReference>
<dbReference type="GO" id="GO:0000978">
    <property type="term" value="F:RNA polymerase II cis-regulatory region sequence-specific DNA binding"/>
    <property type="evidence" value="ECO:0007669"/>
    <property type="project" value="TreeGrafter"/>
</dbReference>
<dbReference type="PANTHER" id="PTHR11949">
    <property type="entry name" value="INTERFERON REGULATORY FACTOR"/>
    <property type="match status" value="1"/>
</dbReference>
<dbReference type="GO" id="GO:0002376">
    <property type="term" value="P:immune system process"/>
    <property type="evidence" value="ECO:0007669"/>
    <property type="project" value="TreeGrafter"/>
</dbReference>
<dbReference type="SMART" id="SM00348">
    <property type="entry name" value="IRF"/>
    <property type="match status" value="1"/>
</dbReference>
<sequence>MFVIPWKHAARHSWELDTDACLFKKWAIHTGKYVEGKTSDPKTWKANFRNAMNSLPDIEEVKDKRVTNCNCKYRFSIHINPVEPSKCGWPRPRSNCADLAQRCTTP</sequence>
<dbReference type="Ensembl" id="ENSGWIT00000032653.1">
    <property type="protein sequence ID" value="ENSGWIP00000029938.1"/>
    <property type="gene ID" value="ENSGWIG00000015613.1"/>
</dbReference>
<dbReference type="Proteomes" id="UP000694680">
    <property type="component" value="Chromosome 14"/>
</dbReference>
<protein>
    <recommendedName>
        <fullName evidence="1">IRF tryptophan pentad repeat domain-containing protein</fullName>
    </recommendedName>
</protein>
<dbReference type="InterPro" id="IPR001346">
    <property type="entry name" value="Interferon_reg_fact_DNA-bd_dom"/>
</dbReference>
<evidence type="ECO:0000313" key="3">
    <source>
        <dbReference type="Proteomes" id="UP000694680"/>
    </source>
</evidence>